<reference evidence="1" key="1">
    <citation type="submission" date="2022-04" db="EMBL/GenBank/DDBJ databases">
        <title>Genome of the entomopathogenic fungus Entomophthora muscae.</title>
        <authorList>
            <person name="Elya C."/>
            <person name="Lovett B.R."/>
            <person name="Lee E."/>
            <person name="Macias A.M."/>
            <person name="Hajek A.E."/>
            <person name="De Bivort B.L."/>
            <person name="Kasson M.T."/>
            <person name="De Fine Licht H.H."/>
            <person name="Stajich J.E."/>
        </authorList>
    </citation>
    <scope>NUCLEOTIDE SEQUENCE</scope>
    <source>
        <strain evidence="1">Berkeley</strain>
    </source>
</reference>
<gene>
    <name evidence="1" type="primary">MID1_2</name>
    <name evidence="1" type="ORF">DSO57_1000603</name>
</gene>
<organism evidence="1 2">
    <name type="scientific">Entomophthora muscae</name>
    <dbReference type="NCBI Taxonomy" id="34485"/>
    <lineage>
        <taxon>Eukaryota</taxon>
        <taxon>Fungi</taxon>
        <taxon>Fungi incertae sedis</taxon>
        <taxon>Zoopagomycota</taxon>
        <taxon>Entomophthoromycotina</taxon>
        <taxon>Entomophthoromycetes</taxon>
        <taxon>Entomophthorales</taxon>
        <taxon>Entomophthoraceae</taxon>
        <taxon>Entomophthora</taxon>
    </lineage>
</organism>
<proteinExistence type="predicted"/>
<accession>A0ACC2S0C3</accession>
<dbReference type="Proteomes" id="UP001165960">
    <property type="component" value="Unassembled WGS sequence"/>
</dbReference>
<name>A0ACC2S0C3_9FUNG</name>
<comment type="caution">
    <text evidence="1">The sequence shown here is derived from an EMBL/GenBank/DDBJ whole genome shotgun (WGS) entry which is preliminary data.</text>
</comment>
<evidence type="ECO:0000313" key="1">
    <source>
        <dbReference type="EMBL" id="KAJ9055745.1"/>
    </source>
</evidence>
<keyword evidence="2" id="KW-1185">Reference proteome</keyword>
<protein>
    <submittedName>
        <fullName evidence="1">Stretch-activated cation channel mid1</fullName>
    </submittedName>
</protein>
<evidence type="ECO:0000313" key="2">
    <source>
        <dbReference type="Proteomes" id="UP001165960"/>
    </source>
</evidence>
<dbReference type="EMBL" id="QTSX02006391">
    <property type="protein sequence ID" value="KAJ9055745.1"/>
    <property type="molecule type" value="Genomic_DNA"/>
</dbReference>
<sequence>MKILGPILLANTCWCTSLAPDNAVALSLGSPVLSTIEASSINHFKLSDIPSDRTKGSQLFISLSVCSVSESGIQDSPDLFYRIGGTINATFQEDSWKESSVHDTFETINPSLVNLVKKKSYADYYFGYRVAVVDLATLKQNEPIYLAVRNPNKDAKIRYQLGYSNVGFPDFLGFNFTTQLLDTSDRAASFLANNRSISDFDSAVFYYTEFHSSRRFNSICSILATGKVSNLTANTKHFKPSIKYMLPTEKEDQQNFFYEVYLDGLKADTAYVAWLTIPASSGMSGITYPPVYFRTKKKNPSCFLVRNLDFCDSVYHSVYLPEKTKSQSNIPKLELAYLAWADANIQKRQKIAIEKFELFEKALDQYDCKNHLYSNIRDCTDCAASYKAWICALSFPKCADEPYPSDSLSDSPLFLDPDGLAPPIVKQCAFMCHYVMQDCPSSLNFRCPGKINMNQANGTYFPTDKGIASWAEYQLQVIKYPFSSNTTPPIQKKPFCNAMLSPLRIPQSDLVFKASSQEPSFSSSLSLIILLVLNMS</sequence>